<dbReference type="PANTHER" id="PTHR43434:SF19">
    <property type="entry name" value="PHOSPHONOACETALDEHYDE HYDROLASE"/>
    <property type="match status" value="1"/>
</dbReference>
<gene>
    <name evidence="1" type="ORF">Krac_9738</name>
</gene>
<evidence type="ECO:0000313" key="1">
    <source>
        <dbReference type="EMBL" id="EFH88307.1"/>
    </source>
</evidence>
<dbReference type="OrthoDB" id="5504491at2"/>
<name>D6TDG2_KTERA</name>
<dbReference type="Pfam" id="PF00702">
    <property type="entry name" value="Hydrolase"/>
    <property type="match status" value="1"/>
</dbReference>
<dbReference type="InterPro" id="IPR023198">
    <property type="entry name" value="PGP-like_dom2"/>
</dbReference>
<dbReference type="RefSeq" id="WP_007904191.1">
    <property type="nucleotide sequence ID" value="NZ_ADVG01000001.1"/>
</dbReference>
<dbReference type="SUPFAM" id="SSF56784">
    <property type="entry name" value="HAD-like"/>
    <property type="match status" value="1"/>
</dbReference>
<protein>
    <submittedName>
        <fullName evidence="1">Haloacid dehalogenase domain protein hydrolase</fullName>
    </submittedName>
</protein>
<organism evidence="1 2">
    <name type="scientific">Ktedonobacter racemifer DSM 44963</name>
    <dbReference type="NCBI Taxonomy" id="485913"/>
    <lineage>
        <taxon>Bacteria</taxon>
        <taxon>Bacillati</taxon>
        <taxon>Chloroflexota</taxon>
        <taxon>Ktedonobacteria</taxon>
        <taxon>Ktedonobacterales</taxon>
        <taxon>Ktedonobacteraceae</taxon>
        <taxon>Ktedonobacter</taxon>
    </lineage>
</organism>
<dbReference type="GO" id="GO:0006281">
    <property type="term" value="P:DNA repair"/>
    <property type="evidence" value="ECO:0007669"/>
    <property type="project" value="TreeGrafter"/>
</dbReference>
<comment type="caution">
    <text evidence="1">The sequence shown here is derived from an EMBL/GenBank/DDBJ whole genome shotgun (WGS) entry which is preliminary data.</text>
</comment>
<dbReference type="InterPro" id="IPR036412">
    <property type="entry name" value="HAD-like_sf"/>
</dbReference>
<dbReference type="InParanoid" id="D6TDG2"/>
<sequence length="227" mass="24614">MGSIQLVVFDMAGTTIDDSGNKVLTALVEAARIHDLPGTPDELNKLMGMNKREVFTLLAEQLLDRDSEQVSQLAEAALATFVERMRAAYSQNVKAIPGTEETFAFLRERGVKIALDTGFDSVIGGLILEQLGWLDGVVDCAIFSSDVSRGRPAPYMIFRAMEQLDVQDVRQVMKIGDSPADLDEGMNAGCGEVIGVLSGAHTAESLGRYRHTRLLPSVADLPALFNQ</sequence>
<dbReference type="STRING" id="485913.Krac_9738"/>
<evidence type="ECO:0000313" key="2">
    <source>
        <dbReference type="Proteomes" id="UP000004508"/>
    </source>
</evidence>
<dbReference type="GO" id="GO:0008967">
    <property type="term" value="F:phosphoglycolate phosphatase activity"/>
    <property type="evidence" value="ECO:0007669"/>
    <property type="project" value="TreeGrafter"/>
</dbReference>
<dbReference type="AlphaFoldDB" id="D6TDG2"/>
<dbReference type="EMBL" id="ADVG01000001">
    <property type="protein sequence ID" value="EFH88307.1"/>
    <property type="molecule type" value="Genomic_DNA"/>
</dbReference>
<proteinExistence type="predicted"/>
<dbReference type="Gene3D" id="1.10.150.240">
    <property type="entry name" value="Putative phosphatase, domain 2"/>
    <property type="match status" value="1"/>
</dbReference>
<reference evidence="1 2" key="1">
    <citation type="journal article" date="2011" name="Stand. Genomic Sci.">
        <title>Non-contiguous finished genome sequence and contextual data of the filamentous soil bacterium Ktedonobacter racemifer type strain (SOSP1-21).</title>
        <authorList>
            <person name="Chang Y.J."/>
            <person name="Land M."/>
            <person name="Hauser L."/>
            <person name="Chertkov O."/>
            <person name="Del Rio T.G."/>
            <person name="Nolan M."/>
            <person name="Copeland A."/>
            <person name="Tice H."/>
            <person name="Cheng J.F."/>
            <person name="Lucas S."/>
            <person name="Han C."/>
            <person name="Goodwin L."/>
            <person name="Pitluck S."/>
            <person name="Ivanova N."/>
            <person name="Ovchinikova G."/>
            <person name="Pati A."/>
            <person name="Chen A."/>
            <person name="Palaniappan K."/>
            <person name="Mavromatis K."/>
            <person name="Liolios K."/>
            <person name="Brettin T."/>
            <person name="Fiebig A."/>
            <person name="Rohde M."/>
            <person name="Abt B."/>
            <person name="Goker M."/>
            <person name="Detter J.C."/>
            <person name="Woyke T."/>
            <person name="Bristow J."/>
            <person name="Eisen J.A."/>
            <person name="Markowitz V."/>
            <person name="Hugenholtz P."/>
            <person name="Kyrpides N.C."/>
            <person name="Klenk H.P."/>
            <person name="Lapidus A."/>
        </authorList>
    </citation>
    <scope>NUCLEOTIDE SEQUENCE [LARGE SCALE GENOMIC DNA]</scope>
    <source>
        <strain evidence="2">DSM 44963</strain>
    </source>
</reference>
<dbReference type="InterPro" id="IPR022468">
    <property type="entry name" value="PhnX-like"/>
</dbReference>
<dbReference type="Gene3D" id="3.40.50.1000">
    <property type="entry name" value="HAD superfamily/HAD-like"/>
    <property type="match status" value="1"/>
</dbReference>
<keyword evidence="1" id="KW-0378">Hydrolase</keyword>
<dbReference type="GO" id="GO:0005829">
    <property type="term" value="C:cytosol"/>
    <property type="evidence" value="ECO:0007669"/>
    <property type="project" value="TreeGrafter"/>
</dbReference>
<accession>D6TDG2</accession>
<dbReference type="PANTHER" id="PTHR43434">
    <property type="entry name" value="PHOSPHOGLYCOLATE PHOSPHATASE"/>
    <property type="match status" value="1"/>
</dbReference>
<dbReference type="InterPro" id="IPR050155">
    <property type="entry name" value="HAD-like_hydrolase_sf"/>
</dbReference>
<keyword evidence="2" id="KW-1185">Reference proteome</keyword>
<dbReference type="Proteomes" id="UP000004508">
    <property type="component" value="Unassembled WGS sequence"/>
</dbReference>
<dbReference type="SFLD" id="SFLDS00003">
    <property type="entry name" value="Haloacid_Dehalogenase"/>
    <property type="match status" value="1"/>
</dbReference>
<dbReference type="SFLD" id="SFLDG01129">
    <property type="entry name" value="C1.5:_HAD__Beta-PGM__Phosphata"/>
    <property type="match status" value="1"/>
</dbReference>
<dbReference type="InterPro" id="IPR023214">
    <property type="entry name" value="HAD_sf"/>
</dbReference>
<dbReference type="NCBIfam" id="TIGR03351">
    <property type="entry name" value="PhnX-like"/>
    <property type="match status" value="1"/>
</dbReference>
<dbReference type="eggNOG" id="COG0546">
    <property type="taxonomic scope" value="Bacteria"/>
</dbReference>